<dbReference type="AlphaFoldDB" id="A0A507B6K5"/>
<feature type="chain" id="PRO_5021472177" evidence="1">
    <location>
        <begin position="18"/>
        <end position="182"/>
    </location>
</feature>
<protein>
    <submittedName>
        <fullName evidence="2">Uncharacterized protein</fullName>
    </submittedName>
</protein>
<accession>A0A507B6K5</accession>
<evidence type="ECO:0000313" key="3">
    <source>
        <dbReference type="Proteomes" id="UP000319257"/>
    </source>
</evidence>
<name>A0A507B6K5_9PEZI</name>
<dbReference type="Proteomes" id="UP000319257">
    <property type="component" value="Unassembled WGS sequence"/>
</dbReference>
<evidence type="ECO:0000256" key="1">
    <source>
        <dbReference type="SAM" id="SignalP"/>
    </source>
</evidence>
<dbReference type="EMBL" id="SKBQ01000021">
    <property type="protein sequence ID" value="TPX15417.1"/>
    <property type="molecule type" value="Genomic_DNA"/>
</dbReference>
<dbReference type="OrthoDB" id="4751730at2759"/>
<comment type="caution">
    <text evidence="2">The sequence shown here is derived from an EMBL/GenBank/DDBJ whole genome shotgun (WGS) entry which is preliminary data.</text>
</comment>
<reference evidence="2 3" key="1">
    <citation type="submission" date="2019-06" db="EMBL/GenBank/DDBJ databases">
        <title>Draft genome sequence of the filamentous fungus Phialemoniopsis curvata isolated from diesel fuel.</title>
        <authorList>
            <person name="Varaljay V.A."/>
            <person name="Lyon W.J."/>
            <person name="Crouch A.L."/>
            <person name="Drake C.E."/>
            <person name="Hollomon J.M."/>
            <person name="Nadeau L.J."/>
            <person name="Nunn H.S."/>
            <person name="Stevenson B.S."/>
            <person name="Bojanowski C.L."/>
            <person name="Crookes-Goodson W.J."/>
        </authorList>
    </citation>
    <scope>NUCLEOTIDE SEQUENCE [LARGE SCALE GENOMIC DNA]</scope>
    <source>
        <strain evidence="2 3">D216</strain>
    </source>
</reference>
<organism evidence="2 3">
    <name type="scientific">Thyridium curvatum</name>
    <dbReference type="NCBI Taxonomy" id="1093900"/>
    <lineage>
        <taxon>Eukaryota</taxon>
        <taxon>Fungi</taxon>
        <taxon>Dikarya</taxon>
        <taxon>Ascomycota</taxon>
        <taxon>Pezizomycotina</taxon>
        <taxon>Sordariomycetes</taxon>
        <taxon>Sordariomycetidae</taxon>
        <taxon>Thyridiales</taxon>
        <taxon>Thyridiaceae</taxon>
        <taxon>Thyridium</taxon>
    </lineage>
</organism>
<evidence type="ECO:0000313" key="2">
    <source>
        <dbReference type="EMBL" id="TPX15417.1"/>
    </source>
</evidence>
<dbReference type="GeneID" id="41971844"/>
<proteinExistence type="predicted"/>
<keyword evidence="3" id="KW-1185">Reference proteome</keyword>
<sequence>MKAIFVTLLALAASAFASPVVSERQLDSQATEIDSLMAKIQGHTASINKTTAAAPENPSVAQQNAAAAALAPDFQGITDALTDATKVLSKREFWVERRNGACDHSCLLIKVKGLVFEITCTLKFVIIKLGLGCVLVYLTPLIVALSGLIRCLDKVVDGLLIAVKHILDDVLKGVAAGLLGLI</sequence>
<keyword evidence="1" id="KW-0732">Signal</keyword>
<gene>
    <name evidence="2" type="ORF">E0L32_004397</name>
</gene>
<feature type="signal peptide" evidence="1">
    <location>
        <begin position="1"/>
        <end position="17"/>
    </location>
</feature>
<dbReference type="RefSeq" id="XP_030997128.1">
    <property type="nucleotide sequence ID" value="XM_031138804.1"/>
</dbReference>
<dbReference type="InParanoid" id="A0A507B6K5"/>